<comment type="pathway">
    <text evidence="2 14">Carbohydrate degradation; glycolysis; pyruvate from D-glyceraldehyde 3-phosphate: step 5/5.</text>
</comment>
<dbReference type="EMBL" id="CZBE01000009">
    <property type="protein sequence ID" value="CUP66048.1"/>
    <property type="molecule type" value="Genomic_DNA"/>
</dbReference>
<dbReference type="SUPFAM" id="SSF50800">
    <property type="entry name" value="PK beta-barrel domain-like"/>
    <property type="match status" value="1"/>
</dbReference>
<dbReference type="PRINTS" id="PR01050">
    <property type="entry name" value="PYRUVTKNASE"/>
</dbReference>
<dbReference type="GO" id="GO:0005524">
    <property type="term" value="F:ATP binding"/>
    <property type="evidence" value="ECO:0007669"/>
    <property type="project" value="UniProtKB-KW"/>
</dbReference>
<keyword evidence="11 14" id="KW-0460">Magnesium</keyword>
<keyword evidence="6 14" id="KW-0808">Transferase</keyword>
<sequence>MTALDFYGTLGPACCGTDTLSDLFSAGMTGMCLNLSHTNLADCGAWLANLHEAAARARLSPQLLIDLRGPELRVGELPAPLPLMEGTCAILAADDEAMDTGAIPVPPLIFSALRAGQEILLDDGALLLRVDTPGDGRVLCTVLRGGILHPRKSIALPGAALHPPTLTQSDLENLSRANAYGVTGIMLPFVRDEHDLLTLRRALLDAGAPQIAVFAKLENKAGLSALSRLLPYADHIVVARGDLGNDMPLWELPAAQKRAAAICRAAGKPFMVVTQLLHSMQQAAVPTRAEVCDIFNAVLDGASSLMLTGETAVGAYPVQAMRYLCATASEALHFQKG</sequence>
<accession>A0A174Q548</accession>
<dbReference type="InterPro" id="IPR015793">
    <property type="entry name" value="Pyrv_Knase_brl"/>
</dbReference>
<dbReference type="Gene3D" id="3.20.20.60">
    <property type="entry name" value="Phosphoenolpyruvate-binding domains"/>
    <property type="match status" value="1"/>
</dbReference>
<evidence type="ECO:0000256" key="14">
    <source>
        <dbReference type="RuleBase" id="RU000504"/>
    </source>
</evidence>
<evidence type="ECO:0000256" key="13">
    <source>
        <dbReference type="ARBA" id="ARBA00023317"/>
    </source>
</evidence>
<name>A0A174Q548_9FIRM</name>
<dbReference type="InterPro" id="IPR015806">
    <property type="entry name" value="Pyrv_Knase_insert_dom_sf"/>
</dbReference>
<dbReference type="SUPFAM" id="SSF51621">
    <property type="entry name" value="Phosphoenolpyruvate/pyruvate domain"/>
    <property type="match status" value="1"/>
</dbReference>
<evidence type="ECO:0000256" key="3">
    <source>
        <dbReference type="ARBA" id="ARBA00008663"/>
    </source>
</evidence>
<dbReference type="GO" id="GO:0000287">
    <property type="term" value="F:magnesium ion binding"/>
    <property type="evidence" value="ECO:0007669"/>
    <property type="project" value="InterPro"/>
</dbReference>
<dbReference type="UniPathway" id="UPA00109">
    <property type="reaction ID" value="UER00188"/>
</dbReference>
<dbReference type="InterPro" id="IPR001697">
    <property type="entry name" value="Pyr_Knase"/>
</dbReference>
<dbReference type="AlphaFoldDB" id="A0A174Q548"/>
<keyword evidence="13 16" id="KW-0670">Pyruvate</keyword>
<gene>
    <name evidence="16" type="primary">pyk_2</name>
    <name evidence="16" type="ORF">ERS852551_01504</name>
</gene>
<dbReference type="EC" id="2.7.1.40" evidence="4 14"/>
<dbReference type="PANTHER" id="PTHR11817">
    <property type="entry name" value="PYRUVATE KINASE"/>
    <property type="match status" value="1"/>
</dbReference>
<dbReference type="InterPro" id="IPR040442">
    <property type="entry name" value="Pyrv_kinase-like_dom_sf"/>
</dbReference>
<comment type="cofactor">
    <cofactor evidence="1">
        <name>K(+)</name>
        <dbReference type="ChEBI" id="CHEBI:29103"/>
    </cofactor>
</comment>
<evidence type="ECO:0000256" key="10">
    <source>
        <dbReference type="ARBA" id="ARBA00022840"/>
    </source>
</evidence>
<organism evidence="16 17">
    <name type="scientific">Anaerotruncus colihominis</name>
    <dbReference type="NCBI Taxonomy" id="169435"/>
    <lineage>
        <taxon>Bacteria</taxon>
        <taxon>Bacillati</taxon>
        <taxon>Bacillota</taxon>
        <taxon>Clostridia</taxon>
        <taxon>Eubacteriales</taxon>
        <taxon>Oscillospiraceae</taxon>
        <taxon>Anaerotruncus</taxon>
    </lineage>
</organism>
<keyword evidence="8" id="KW-0547">Nucleotide-binding</keyword>
<evidence type="ECO:0000313" key="16">
    <source>
        <dbReference type="EMBL" id="CUP66048.1"/>
    </source>
</evidence>
<reference evidence="16 17" key="1">
    <citation type="submission" date="2015-09" db="EMBL/GenBank/DDBJ databases">
        <authorList>
            <consortium name="Pathogen Informatics"/>
        </authorList>
    </citation>
    <scope>NUCLEOTIDE SEQUENCE [LARGE SCALE GENOMIC DNA]</scope>
    <source>
        <strain evidence="16 17">2789STDY5834939</strain>
    </source>
</reference>
<evidence type="ECO:0000256" key="1">
    <source>
        <dbReference type="ARBA" id="ARBA00001958"/>
    </source>
</evidence>
<dbReference type="Proteomes" id="UP000095765">
    <property type="component" value="Unassembled WGS sequence"/>
</dbReference>
<dbReference type="InterPro" id="IPR015813">
    <property type="entry name" value="Pyrv/PenolPyrv_kinase-like_dom"/>
</dbReference>
<evidence type="ECO:0000256" key="8">
    <source>
        <dbReference type="ARBA" id="ARBA00022741"/>
    </source>
</evidence>
<evidence type="ECO:0000256" key="6">
    <source>
        <dbReference type="ARBA" id="ARBA00022679"/>
    </source>
</evidence>
<dbReference type="RefSeq" id="WP_055244864.1">
    <property type="nucleotide sequence ID" value="NZ_CZBE01000009.1"/>
</dbReference>
<evidence type="ECO:0000256" key="4">
    <source>
        <dbReference type="ARBA" id="ARBA00012142"/>
    </source>
</evidence>
<dbReference type="Pfam" id="PF00224">
    <property type="entry name" value="PK"/>
    <property type="match status" value="1"/>
</dbReference>
<evidence type="ECO:0000256" key="11">
    <source>
        <dbReference type="ARBA" id="ARBA00022842"/>
    </source>
</evidence>
<keyword evidence="10" id="KW-0067">ATP-binding</keyword>
<dbReference type="OrthoDB" id="9812123at2"/>
<evidence type="ECO:0000256" key="2">
    <source>
        <dbReference type="ARBA" id="ARBA00004997"/>
    </source>
</evidence>
<dbReference type="InterPro" id="IPR011037">
    <property type="entry name" value="Pyrv_Knase-like_insert_dom_sf"/>
</dbReference>
<dbReference type="GO" id="GO:0004743">
    <property type="term" value="F:pyruvate kinase activity"/>
    <property type="evidence" value="ECO:0007669"/>
    <property type="project" value="UniProtKB-EC"/>
</dbReference>
<evidence type="ECO:0000256" key="9">
    <source>
        <dbReference type="ARBA" id="ARBA00022777"/>
    </source>
</evidence>
<proteinExistence type="inferred from homology"/>
<keyword evidence="12 14" id="KW-0324">Glycolysis</keyword>
<dbReference type="GO" id="GO:0030955">
    <property type="term" value="F:potassium ion binding"/>
    <property type="evidence" value="ECO:0007669"/>
    <property type="project" value="InterPro"/>
</dbReference>
<dbReference type="Gene3D" id="2.40.33.10">
    <property type="entry name" value="PK beta-barrel domain-like"/>
    <property type="match status" value="1"/>
</dbReference>
<keyword evidence="7" id="KW-0479">Metal-binding</keyword>
<evidence type="ECO:0000313" key="17">
    <source>
        <dbReference type="Proteomes" id="UP000095765"/>
    </source>
</evidence>
<dbReference type="GO" id="GO:0016301">
    <property type="term" value="F:kinase activity"/>
    <property type="evidence" value="ECO:0007669"/>
    <property type="project" value="UniProtKB-KW"/>
</dbReference>
<comment type="catalytic activity">
    <reaction evidence="14">
        <text>pyruvate + ATP = phosphoenolpyruvate + ADP + H(+)</text>
        <dbReference type="Rhea" id="RHEA:18157"/>
        <dbReference type="ChEBI" id="CHEBI:15361"/>
        <dbReference type="ChEBI" id="CHEBI:15378"/>
        <dbReference type="ChEBI" id="CHEBI:30616"/>
        <dbReference type="ChEBI" id="CHEBI:58702"/>
        <dbReference type="ChEBI" id="CHEBI:456216"/>
        <dbReference type="EC" id="2.7.1.40"/>
    </reaction>
</comment>
<comment type="similarity">
    <text evidence="3 14">Belongs to the pyruvate kinase family.</text>
</comment>
<evidence type="ECO:0000256" key="12">
    <source>
        <dbReference type="ARBA" id="ARBA00023152"/>
    </source>
</evidence>
<evidence type="ECO:0000256" key="5">
    <source>
        <dbReference type="ARBA" id="ARBA00018587"/>
    </source>
</evidence>
<evidence type="ECO:0000259" key="15">
    <source>
        <dbReference type="Pfam" id="PF00224"/>
    </source>
</evidence>
<evidence type="ECO:0000256" key="7">
    <source>
        <dbReference type="ARBA" id="ARBA00022723"/>
    </source>
</evidence>
<feature type="domain" description="Pyruvate kinase barrel" evidence="15">
    <location>
        <begin position="8"/>
        <end position="320"/>
    </location>
</feature>
<protein>
    <recommendedName>
        <fullName evidence="5 14">Pyruvate kinase</fullName>
        <ecNumber evidence="4 14">2.7.1.40</ecNumber>
    </recommendedName>
</protein>
<keyword evidence="9 14" id="KW-0418">Kinase</keyword>